<dbReference type="AlphaFoldDB" id="H5SJX6"/>
<dbReference type="GO" id="GO:0046872">
    <property type="term" value="F:metal ion binding"/>
    <property type="evidence" value="ECO:0007669"/>
    <property type="project" value="UniProtKB-KW"/>
</dbReference>
<evidence type="ECO:0000256" key="1">
    <source>
        <dbReference type="ARBA" id="ARBA00001947"/>
    </source>
</evidence>
<reference evidence="5" key="1">
    <citation type="journal article" date="2005" name="Environ. Microbiol.">
        <title>Genetic and functional properties of uncultivated thermophilic crenarchaeotes from a subsurface gold mine as revealed by analysis of genome fragments.</title>
        <authorList>
            <person name="Nunoura T."/>
            <person name="Hirayama H."/>
            <person name="Takami H."/>
            <person name="Oida H."/>
            <person name="Nishi S."/>
            <person name="Shimamura S."/>
            <person name="Suzuki Y."/>
            <person name="Inagaki F."/>
            <person name="Takai K."/>
            <person name="Nealson K.H."/>
            <person name="Horikoshi K."/>
        </authorList>
    </citation>
    <scope>NUCLEOTIDE SEQUENCE</scope>
</reference>
<dbReference type="PIRSF" id="PIRSF006113">
    <property type="entry name" value="PTP_synth"/>
    <property type="match status" value="1"/>
</dbReference>
<dbReference type="PANTHER" id="PTHR12589">
    <property type="entry name" value="PYRUVOYL TETRAHYDROBIOPTERIN SYNTHASE"/>
    <property type="match status" value="1"/>
</dbReference>
<dbReference type="SUPFAM" id="SSF55620">
    <property type="entry name" value="Tetrahydrobiopterin biosynthesis enzymes-like"/>
    <property type="match status" value="1"/>
</dbReference>
<name>H5SJX6_9ZZZZ</name>
<dbReference type="NCBIfam" id="TIGR03367">
    <property type="entry name" value="queuosine_QueD"/>
    <property type="match status" value="1"/>
</dbReference>
<sequence length="140" mass="16228">MVVEEGYMSYRIGKRFTFCASHQLEELPEGHPCRRLHGHTYQVEVVLAADKLDEAGMVVDFHQVKQWIEPLIQSRFDHRHLNDWLPQPTAERIAQVIYESLQAQLPAHIHCVEVRVWESDTSWASYVADAGIIPPKEVNR</sequence>
<dbReference type="PANTHER" id="PTHR12589:SF7">
    <property type="entry name" value="6-PYRUVOYL TETRAHYDROBIOPTERIN SYNTHASE"/>
    <property type="match status" value="1"/>
</dbReference>
<comment type="cofactor">
    <cofactor evidence="1">
        <name>Zn(2+)</name>
        <dbReference type="ChEBI" id="CHEBI:29105"/>
    </cofactor>
</comment>
<reference evidence="5" key="2">
    <citation type="journal article" date="2012" name="PLoS ONE">
        <title>A Deeply Branching Thermophilic Bacterium with an Ancient Acetyl-CoA Pathway Dominates a Subsurface Ecosystem.</title>
        <authorList>
            <person name="Takami H."/>
            <person name="Noguchi H."/>
            <person name="Takaki Y."/>
            <person name="Uchiyama I."/>
            <person name="Toyoda A."/>
            <person name="Nishi S."/>
            <person name="Chee G.-J."/>
            <person name="Arai W."/>
            <person name="Nunoura T."/>
            <person name="Itoh T."/>
            <person name="Hattori M."/>
            <person name="Takai K."/>
        </authorList>
    </citation>
    <scope>NUCLEOTIDE SEQUENCE</scope>
</reference>
<gene>
    <name evidence="5" type="ORF">HGMM_F38G10C12</name>
</gene>
<evidence type="ECO:0000256" key="4">
    <source>
        <dbReference type="ARBA" id="ARBA00023239"/>
    </source>
</evidence>
<evidence type="ECO:0000256" key="2">
    <source>
        <dbReference type="ARBA" id="ARBA00022723"/>
    </source>
</evidence>
<dbReference type="InterPro" id="IPR038418">
    <property type="entry name" value="6-PTP_synth/QueD_sf"/>
</dbReference>
<proteinExistence type="predicted"/>
<keyword evidence="4" id="KW-0456">Lyase</keyword>
<dbReference type="Pfam" id="PF01242">
    <property type="entry name" value="PTPS"/>
    <property type="match status" value="1"/>
</dbReference>
<keyword evidence="2" id="KW-0479">Metal-binding</keyword>
<evidence type="ECO:0000313" key="5">
    <source>
        <dbReference type="EMBL" id="BAL56462.1"/>
    </source>
</evidence>
<dbReference type="GO" id="GO:0016829">
    <property type="term" value="F:lyase activity"/>
    <property type="evidence" value="ECO:0007669"/>
    <property type="project" value="UniProtKB-KW"/>
</dbReference>
<dbReference type="EMBL" id="AP011748">
    <property type="protein sequence ID" value="BAL56462.1"/>
    <property type="molecule type" value="Genomic_DNA"/>
</dbReference>
<evidence type="ECO:0000256" key="3">
    <source>
        <dbReference type="ARBA" id="ARBA00022833"/>
    </source>
</evidence>
<dbReference type="Gene3D" id="3.30.479.10">
    <property type="entry name" value="6-pyruvoyl tetrahydropterin synthase/QueD"/>
    <property type="match status" value="1"/>
</dbReference>
<organism evidence="5">
    <name type="scientific">uncultured prokaryote</name>
    <dbReference type="NCBI Taxonomy" id="198431"/>
    <lineage>
        <taxon>unclassified sequences</taxon>
        <taxon>environmental samples</taxon>
    </lineage>
</organism>
<dbReference type="InterPro" id="IPR007115">
    <property type="entry name" value="6-PTP_synth/QueD"/>
</dbReference>
<protein>
    <submittedName>
        <fullName evidence="5">6-pyruvoyl tetrahydrobiopterin synthase</fullName>
    </submittedName>
</protein>
<accession>H5SJX6</accession>
<keyword evidence="3" id="KW-0862">Zinc</keyword>